<keyword evidence="4" id="KW-1185">Reference proteome</keyword>
<dbReference type="Gene3D" id="3.90.930.1">
    <property type="match status" value="4"/>
</dbReference>
<dbReference type="Gene3D" id="2.20.110.10">
    <property type="entry name" value="Histone H3 K4-specific methyltransferase SET7/9 N-terminal domain"/>
    <property type="match status" value="2"/>
</dbReference>
<feature type="chain" id="PRO_5047408100" evidence="2">
    <location>
        <begin position="22"/>
        <end position="1099"/>
    </location>
</feature>
<dbReference type="PROSITE" id="PS50005">
    <property type="entry name" value="TPR"/>
    <property type="match status" value="2"/>
</dbReference>
<dbReference type="Pfam" id="PF13181">
    <property type="entry name" value="TPR_8"/>
    <property type="match status" value="1"/>
</dbReference>
<dbReference type="Pfam" id="PF13432">
    <property type="entry name" value="TPR_16"/>
    <property type="match status" value="2"/>
</dbReference>
<evidence type="ECO:0000313" key="3">
    <source>
        <dbReference type="EMBL" id="MBO2012462.1"/>
    </source>
</evidence>
<feature type="repeat" description="TPR" evidence="1">
    <location>
        <begin position="100"/>
        <end position="133"/>
    </location>
</feature>
<dbReference type="PANTHER" id="PTHR33706">
    <property type="entry name" value="MORN VARIANT REPEAT PROTEIN"/>
    <property type="match status" value="1"/>
</dbReference>
<dbReference type="SMART" id="SM00028">
    <property type="entry name" value="TPR"/>
    <property type="match status" value="3"/>
</dbReference>
<feature type="signal peptide" evidence="2">
    <location>
        <begin position="1"/>
        <end position="21"/>
    </location>
</feature>
<evidence type="ECO:0000256" key="1">
    <source>
        <dbReference type="PROSITE-ProRule" id="PRU00339"/>
    </source>
</evidence>
<sequence length="1099" mass="122739">MSTVIRGAALALLLAAPRLGASQQTPVTWPKPGQLVKEGVELHDKEDYAGAVAKYQAVTPGDSSYATAQSELALSLHTSGKNEEAVAAARRAIALNPFEPQTYNTLAYSQQQLKQVEAAQATYQQALHLFPYSQNLHYNQGVMLLETGQHAAALASLEHALELNPMHPNSHRLLGLLAAQQGQTAHALMSWLLYLALADAGTNSHNMLVQAERLSQGVPVVEDKEKEKPFVTNEAFAELDQLLESKVALQKNYVSKVKFDAAVVKQTQLLVEKFPTEGAADDFWVRVYGPVVAALRKDDNLTAFTYLVLQSANDTKATQWVKSNKNKVESMLRAMLPPLLALRAQQQVAGGSAGQRLAAWYNDGKPEGLGPGSTENDKFKHVAGDWISLDTQGSVDATGRYNAAGQRVGLWKVLRPDGTIEKTFLYNEQGEREGLAREFHANGQPSYDIPYRAGKVEGTVTVFNECGARVSTRSFKNDQLDGPYATYYDNGQLQKRATLHNDKIDGVEEGFYLDGTPEYTTTLANGVKQGAFATYFSDKTLETKGSYDKGEYEGPYIAYFSNGTVREEGKYAKGKRLGVWKTYFRNGKLSVEKSYDEAGELHGIYHDYDETGHLYSDLDYAHGRVTRLRYYDHTGKTLSDQPIKKGLTAIQSLDENGTKYASGSYLEGQMTGEWKWFYRDGAVREISQYAKGDKTGKSEYFHHNGQLERRVRYDANGDEDGYYEQYTKDGQPVTTGYYLAGQRHGQWKDYYANGRVSEEYEYFKGETNGPGRSFEPGGKLTQERLSEFDKLRRITTYDSTGKVLTVVELKPDTKEFSFRYPSGKPLYQTGITCYNSSGPSTWYRADGSIESTYTQVDGRRNGPYKSTFPNGKPDRVGEFRAGRSHGEWLLHYPNGQLLQKGSYRDGEEEGEWTSYFPNGQVEWVQHYDAGELHGLSRRFNPAGELLVEKTFEHGDLVSFRGPDAQAAFQPLANLSGPVATTFPNGKPASSETFDHNLPTGSATFYYASGEVFRRTSFQKGVRTGLLESFYPGGKRMEEEHYLHGELNGRCRYYRPDGTLEREESYRSGERSGPTTYFNAAGKPQRTDVYWNAIVYDGKK</sequence>
<keyword evidence="1" id="KW-0802">TPR repeat</keyword>
<feature type="repeat" description="TPR" evidence="1">
    <location>
        <begin position="134"/>
        <end position="167"/>
    </location>
</feature>
<protein>
    <submittedName>
        <fullName evidence="3">Tetratricopeptide repeat protein</fullName>
    </submittedName>
</protein>
<dbReference type="Pfam" id="PF07661">
    <property type="entry name" value="MORN_2"/>
    <property type="match status" value="8"/>
</dbReference>
<dbReference type="InterPro" id="IPR011990">
    <property type="entry name" value="TPR-like_helical_dom_sf"/>
</dbReference>
<name>A0ABS3QMI7_9BACT</name>
<dbReference type="PANTHER" id="PTHR33706:SF1">
    <property type="entry name" value="TPR REPEAT PROTEIN"/>
    <property type="match status" value="1"/>
</dbReference>
<keyword evidence="2" id="KW-0732">Signal</keyword>
<proteinExistence type="predicted"/>
<reference evidence="3 4" key="1">
    <citation type="submission" date="2021-03" db="EMBL/GenBank/DDBJ databases">
        <authorList>
            <person name="Kim M.K."/>
        </authorList>
    </citation>
    <scope>NUCLEOTIDE SEQUENCE [LARGE SCALE GENOMIC DNA]</scope>
    <source>
        <strain evidence="3 4">BT442</strain>
    </source>
</reference>
<evidence type="ECO:0000313" key="4">
    <source>
        <dbReference type="Proteomes" id="UP000664369"/>
    </source>
</evidence>
<dbReference type="Gene3D" id="1.25.40.10">
    <property type="entry name" value="Tetratricopeptide repeat domain"/>
    <property type="match status" value="2"/>
</dbReference>
<dbReference type="RefSeq" id="WP_208178200.1">
    <property type="nucleotide sequence ID" value="NZ_JAGETZ010000017.1"/>
</dbReference>
<dbReference type="SUPFAM" id="SSF82185">
    <property type="entry name" value="Histone H3 K4-specific methyltransferase SET7/9 N-terminal domain"/>
    <property type="match status" value="6"/>
</dbReference>
<evidence type="ECO:0000256" key="2">
    <source>
        <dbReference type="SAM" id="SignalP"/>
    </source>
</evidence>
<dbReference type="InterPro" id="IPR011652">
    <property type="entry name" value="MORN_2"/>
</dbReference>
<comment type="caution">
    <text evidence="3">The sequence shown here is derived from an EMBL/GenBank/DDBJ whole genome shotgun (WGS) entry which is preliminary data.</text>
</comment>
<dbReference type="EMBL" id="JAGETZ010000017">
    <property type="protein sequence ID" value="MBO2012462.1"/>
    <property type="molecule type" value="Genomic_DNA"/>
</dbReference>
<dbReference type="InterPro" id="IPR019734">
    <property type="entry name" value="TPR_rpt"/>
</dbReference>
<dbReference type="SUPFAM" id="SSF48452">
    <property type="entry name" value="TPR-like"/>
    <property type="match status" value="1"/>
</dbReference>
<organism evidence="3 4">
    <name type="scientific">Hymenobacter negativus</name>
    <dbReference type="NCBI Taxonomy" id="2795026"/>
    <lineage>
        <taxon>Bacteria</taxon>
        <taxon>Pseudomonadati</taxon>
        <taxon>Bacteroidota</taxon>
        <taxon>Cytophagia</taxon>
        <taxon>Cytophagales</taxon>
        <taxon>Hymenobacteraceae</taxon>
        <taxon>Hymenobacter</taxon>
    </lineage>
</organism>
<gene>
    <name evidence="3" type="ORF">J4E00_25595</name>
</gene>
<accession>A0ABS3QMI7</accession>
<dbReference type="Proteomes" id="UP000664369">
    <property type="component" value="Unassembled WGS sequence"/>
</dbReference>